<feature type="region of interest" description="Disordered" evidence="2">
    <location>
        <begin position="41"/>
        <end position="101"/>
    </location>
</feature>
<dbReference type="PANTHER" id="PTHR47934">
    <property type="entry name" value="PENTATRICOPEPTIDE REPEAT-CONTAINING PROTEIN PET309, MITOCHONDRIAL"/>
    <property type="match status" value="1"/>
</dbReference>
<evidence type="ECO:0008006" key="5">
    <source>
        <dbReference type="Google" id="ProtNLM"/>
    </source>
</evidence>
<gene>
    <name evidence="3" type="ORF">B0I36DRAFT_330318</name>
</gene>
<evidence type="ECO:0000313" key="4">
    <source>
        <dbReference type="Proteomes" id="UP000756346"/>
    </source>
</evidence>
<keyword evidence="4" id="KW-1185">Reference proteome</keyword>
<dbReference type="RefSeq" id="XP_046009511.1">
    <property type="nucleotide sequence ID" value="XM_046154824.1"/>
</dbReference>
<dbReference type="Gene3D" id="1.25.40.10">
    <property type="entry name" value="Tetratricopeptide repeat domain"/>
    <property type="match status" value="2"/>
</dbReference>
<dbReference type="GO" id="GO:0003729">
    <property type="term" value="F:mRNA binding"/>
    <property type="evidence" value="ECO:0007669"/>
    <property type="project" value="TreeGrafter"/>
</dbReference>
<dbReference type="PROSITE" id="PS51375">
    <property type="entry name" value="PPR"/>
    <property type="match status" value="1"/>
</dbReference>
<dbReference type="EMBL" id="JAGTJQ010000008">
    <property type="protein sequence ID" value="KAH7026294.1"/>
    <property type="molecule type" value="Genomic_DNA"/>
</dbReference>
<dbReference type="InterPro" id="IPR011990">
    <property type="entry name" value="TPR-like_helical_dom_sf"/>
</dbReference>
<dbReference type="AlphaFoldDB" id="A0A9P8Y2D6"/>
<evidence type="ECO:0000313" key="3">
    <source>
        <dbReference type="EMBL" id="KAH7026294.1"/>
    </source>
</evidence>
<dbReference type="Proteomes" id="UP000756346">
    <property type="component" value="Unassembled WGS sequence"/>
</dbReference>
<evidence type="ECO:0000256" key="2">
    <source>
        <dbReference type="SAM" id="MobiDB-lite"/>
    </source>
</evidence>
<dbReference type="NCBIfam" id="TIGR00756">
    <property type="entry name" value="PPR"/>
    <property type="match status" value="1"/>
</dbReference>
<proteinExistence type="predicted"/>
<dbReference type="OrthoDB" id="185373at2759"/>
<dbReference type="GO" id="GO:0005739">
    <property type="term" value="C:mitochondrion"/>
    <property type="evidence" value="ECO:0007669"/>
    <property type="project" value="TreeGrafter"/>
</dbReference>
<dbReference type="Pfam" id="PF13041">
    <property type="entry name" value="PPR_2"/>
    <property type="match status" value="2"/>
</dbReference>
<dbReference type="InterPro" id="IPR051114">
    <property type="entry name" value="Mito_RNA_Proc_CCM1"/>
</dbReference>
<dbReference type="GO" id="GO:0007005">
    <property type="term" value="P:mitochondrion organization"/>
    <property type="evidence" value="ECO:0007669"/>
    <property type="project" value="TreeGrafter"/>
</dbReference>
<dbReference type="InterPro" id="IPR002885">
    <property type="entry name" value="PPR_rpt"/>
</dbReference>
<evidence type="ECO:0000256" key="1">
    <source>
        <dbReference type="PROSITE-ProRule" id="PRU00708"/>
    </source>
</evidence>
<feature type="compositionally biased region" description="Basic and acidic residues" evidence="2">
    <location>
        <begin position="75"/>
        <end position="85"/>
    </location>
</feature>
<sequence length="901" mass="102798">MPASLFCRQCLGRLPRHHGFRPGPQAQSQVRARLHTQLATAAPTTTNIFSEDLEYPQPASYSGRTQNGSGTTDSAENRRGQEPDLGRTASHYGDLTKPTASNSWKGELKKFVPAVRAHSVGLQGPAQNLRDLKAKLFTANGRFDRISDDIQRWYKLSDAELRQTLSQLGRLLWGESTEGAAAKIDQFHIWKLDFAHYMSQIGDANPSVDFHDPNIKEMVDLLAENYTLFEAFWHRLDHTKRKLLWPRMVGCAMSMRPAPLLALVRATFTPDSCPNYILEDIVHFLDQYSRVWDTPAMADSRNDATKAAEFLLRHAPYRYIQLSQNSLLQVMQRQSHERNPNRVWEYYEKSKELGQHYTQHTLLHVASRLAKSPTQKARVLEVFRHLKTLPGFDINAPEPASVCTTLLTIQKDGPLPEGQAEPDHLFKSLLDMGLNPNLIGWSALMHNFCARGHLDTGWKVFDMMCQRGVQPDATALAILMHRSKLDRNIPSARNVLRVAMASNTWSPGLINNFLGTLFYANEDQILGGRQRKSNSAWRPMVQLYSKFFDLAPLQQLTMFPLENIVVSRGALRGHDTELTDMAASIKPLRDSELMQPDTNTLMLMFTAHMRSIRNPIALRRYYRLFQRLQEQEHPPSLFVRLLQDHGTRVHDVFVQALMQFRASIPYALDIVLKMVRRGSFALKDEKRRWKYQPPSVHTWTILMNGFKNHREATDAMRILDLMTRIGGVQPSSATWNILLAAYAKQGSLATIVDIVSCLEAAGHDGSSERTFESFRFLRPQDRGRIVELLDARRTELAATAAVQSFDRKEPSDGRLSEPERKRRIQNLIARVLGRYELAESTGRASHTRGSTDLELATMTFERMKKRWKALGAARRPSGKMDYKHANALWRQRQAAKRTERF</sequence>
<protein>
    <recommendedName>
        <fullName evidence="5">Pentatricopeptide repeat protein</fullName>
    </recommendedName>
</protein>
<dbReference type="GeneID" id="70184370"/>
<name>A0A9P8Y2D6_9PEZI</name>
<dbReference type="PANTHER" id="PTHR47934:SF6">
    <property type="entry name" value="MITOCHONDRIAL GROUP I INTRON SPLICING FACTOR CCM1-RELATED"/>
    <property type="match status" value="1"/>
</dbReference>
<organism evidence="3 4">
    <name type="scientific">Microdochium trichocladiopsis</name>
    <dbReference type="NCBI Taxonomy" id="1682393"/>
    <lineage>
        <taxon>Eukaryota</taxon>
        <taxon>Fungi</taxon>
        <taxon>Dikarya</taxon>
        <taxon>Ascomycota</taxon>
        <taxon>Pezizomycotina</taxon>
        <taxon>Sordariomycetes</taxon>
        <taxon>Xylariomycetidae</taxon>
        <taxon>Xylariales</taxon>
        <taxon>Microdochiaceae</taxon>
        <taxon>Microdochium</taxon>
    </lineage>
</organism>
<feature type="repeat" description="PPR" evidence="1">
    <location>
        <begin position="437"/>
        <end position="471"/>
    </location>
</feature>
<accession>A0A9P8Y2D6</accession>
<feature type="compositionally biased region" description="Polar residues" evidence="2">
    <location>
        <begin position="59"/>
        <end position="74"/>
    </location>
</feature>
<dbReference type="GO" id="GO:0006396">
    <property type="term" value="P:RNA processing"/>
    <property type="evidence" value="ECO:0007669"/>
    <property type="project" value="TreeGrafter"/>
</dbReference>
<comment type="caution">
    <text evidence="3">The sequence shown here is derived from an EMBL/GenBank/DDBJ whole genome shotgun (WGS) entry which is preliminary data.</text>
</comment>
<reference evidence="3" key="1">
    <citation type="journal article" date="2021" name="Nat. Commun.">
        <title>Genetic determinants of endophytism in the Arabidopsis root mycobiome.</title>
        <authorList>
            <person name="Mesny F."/>
            <person name="Miyauchi S."/>
            <person name="Thiergart T."/>
            <person name="Pickel B."/>
            <person name="Atanasova L."/>
            <person name="Karlsson M."/>
            <person name="Huettel B."/>
            <person name="Barry K.W."/>
            <person name="Haridas S."/>
            <person name="Chen C."/>
            <person name="Bauer D."/>
            <person name="Andreopoulos W."/>
            <person name="Pangilinan J."/>
            <person name="LaButti K."/>
            <person name="Riley R."/>
            <person name="Lipzen A."/>
            <person name="Clum A."/>
            <person name="Drula E."/>
            <person name="Henrissat B."/>
            <person name="Kohler A."/>
            <person name="Grigoriev I.V."/>
            <person name="Martin F.M."/>
            <person name="Hacquard S."/>
        </authorList>
    </citation>
    <scope>NUCLEOTIDE SEQUENCE</scope>
    <source>
        <strain evidence="3">MPI-CAGE-CH-0230</strain>
    </source>
</reference>